<feature type="compositionally biased region" description="Basic and acidic residues" evidence="1">
    <location>
        <begin position="76"/>
        <end position="94"/>
    </location>
</feature>
<name>E9HP23_DAPPU</name>
<accession>E9HP23</accession>
<reference evidence="2 3" key="1">
    <citation type="journal article" date="2011" name="Science">
        <title>The ecoresponsive genome of Daphnia pulex.</title>
        <authorList>
            <person name="Colbourne J.K."/>
            <person name="Pfrender M.E."/>
            <person name="Gilbert D."/>
            <person name="Thomas W.K."/>
            <person name="Tucker A."/>
            <person name="Oakley T.H."/>
            <person name="Tokishita S."/>
            <person name="Aerts A."/>
            <person name="Arnold G.J."/>
            <person name="Basu M.K."/>
            <person name="Bauer D.J."/>
            <person name="Caceres C.E."/>
            <person name="Carmel L."/>
            <person name="Casola C."/>
            <person name="Choi J.H."/>
            <person name="Detter J.C."/>
            <person name="Dong Q."/>
            <person name="Dusheyko S."/>
            <person name="Eads B.D."/>
            <person name="Frohlich T."/>
            <person name="Geiler-Samerotte K.A."/>
            <person name="Gerlach D."/>
            <person name="Hatcher P."/>
            <person name="Jogdeo S."/>
            <person name="Krijgsveld J."/>
            <person name="Kriventseva E.V."/>
            <person name="Kultz D."/>
            <person name="Laforsch C."/>
            <person name="Lindquist E."/>
            <person name="Lopez J."/>
            <person name="Manak J.R."/>
            <person name="Muller J."/>
            <person name="Pangilinan J."/>
            <person name="Patwardhan R.P."/>
            <person name="Pitluck S."/>
            <person name="Pritham E.J."/>
            <person name="Rechtsteiner A."/>
            <person name="Rho M."/>
            <person name="Rogozin I.B."/>
            <person name="Sakarya O."/>
            <person name="Salamov A."/>
            <person name="Schaack S."/>
            <person name="Shapiro H."/>
            <person name="Shiga Y."/>
            <person name="Skalitzky C."/>
            <person name="Smith Z."/>
            <person name="Souvorov A."/>
            <person name="Sung W."/>
            <person name="Tang Z."/>
            <person name="Tsuchiya D."/>
            <person name="Tu H."/>
            <person name="Vos H."/>
            <person name="Wang M."/>
            <person name="Wolf Y.I."/>
            <person name="Yamagata H."/>
            <person name="Yamada T."/>
            <person name="Ye Y."/>
            <person name="Shaw J.R."/>
            <person name="Andrews J."/>
            <person name="Crease T.J."/>
            <person name="Tang H."/>
            <person name="Lucas S.M."/>
            <person name="Robertson H.M."/>
            <person name="Bork P."/>
            <person name="Koonin E.V."/>
            <person name="Zdobnov E.M."/>
            <person name="Grigoriev I.V."/>
            <person name="Lynch M."/>
            <person name="Boore J.L."/>
        </authorList>
    </citation>
    <scope>NUCLEOTIDE SEQUENCE [LARGE SCALE GENOMIC DNA]</scope>
</reference>
<dbReference type="AlphaFoldDB" id="E9HP23"/>
<dbReference type="KEGG" id="dpx:DAPPUDRAFT_116326"/>
<proteinExistence type="predicted"/>
<dbReference type="EMBL" id="GL732702">
    <property type="protein sequence ID" value="EFX66486.1"/>
    <property type="molecule type" value="Genomic_DNA"/>
</dbReference>
<organism evidence="2 3">
    <name type="scientific">Daphnia pulex</name>
    <name type="common">Water flea</name>
    <dbReference type="NCBI Taxonomy" id="6669"/>
    <lineage>
        <taxon>Eukaryota</taxon>
        <taxon>Metazoa</taxon>
        <taxon>Ecdysozoa</taxon>
        <taxon>Arthropoda</taxon>
        <taxon>Crustacea</taxon>
        <taxon>Branchiopoda</taxon>
        <taxon>Diplostraca</taxon>
        <taxon>Cladocera</taxon>
        <taxon>Anomopoda</taxon>
        <taxon>Daphniidae</taxon>
        <taxon>Daphnia</taxon>
    </lineage>
</organism>
<dbReference type="HOGENOM" id="CLU_960621_0_0_1"/>
<gene>
    <name evidence="2" type="ORF">DAPPUDRAFT_116326</name>
</gene>
<keyword evidence="3" id="KW-1185">Reference proteome</keyword>
<feature type="region of interest" description="Disordered" evidence="1">
    <location>
        <begin position="57"/>
        <end position="231"/>
    </location>
</feature>
<evidence type="ECO:0000256" key="1">
    <source>
        <dbReference type="SAM" id="MobiDB-lite"/>
    </source>
</evidence>
<protein>
    <submittedName>
        <fullName evidence="2">Uncharacterized protein</fullName>
    </submittedName>
</protein>
<feature type="region of interest" description="Disordered" evidence="1">
    <location>
        <begin position="261"/>
        <end position="290"/>
    </location>
</feature>
<dbReference type="Proteomes" id="UP000000305">
    <property type="component" value="Unassembled WGS sequence"/>
</dbReference>
<feature type="compositionally biased region" description="Basic and acidic residues" evidence="1">
    <location>
        <begin position="184"/>
        <end position="193"/>
    </location>
</feature>
<sequence length="290" mass="33189">MVEMQKALHSYEITEPYWSKEALDVERFLESATSRAVGLKLRGYRITLAEEEEFKRGRPTGGRLVVSKRKKTALSRQDRQVESSAEKEEFERGRPTGSWLESPTRKKTATSRPNCRMESSAEEEEFEKGRPTGGRLVGTTRKKTASSRQDRQVESPAEVGELERGRPTGGWFDGPARKKTALSRQDRQVKSSAEEEEFERGRPTGGWFAEEEEFERGRPTGGQFVGPTRKKTAWYRPARQFDEEGYGLVLAGLSVKRGIRRPREDRSVGWKDRQKNIRSREDEEGLREAS</sequence>
<evidence type="ECO:0000313" key="2">
    <source>
        <dbReference type="EMBL" id="EFX66486.1"/>
    </source>
</evidence>
<evidence type="ECO:0000313" key="3">
    <source>
        <dbReference type="Proteomes" id="UP000000305"/>
    </source>
</evidence>
<dbReference type="InParanoid" id="E9HP23"/>